<dbReference type="AlphaFoldDB" id="A0A9J6DID3"/>
<comment type="caution">
    <text evidence="2">The sequence shown here is derived from an EMBL/GenBank/DDBJ whole genome shotgun (WGS) entry which is preliminary data.</text>
</comment>
<gene>
    <name evidence="2" type="ORF">HPB51_016074</name>
</gene>
<proteinExistence type="predicted"/>
<organism evidence="2 3">
    <name type="scientific">Rhipicephalus microplus</name>
    <name type="common">Cattle tick</name>
    <name type="synonym">Boophilus microplus</name>
    <dbReference type="NCBI Taxonomy" id="6941"/>
    <lineage>
        <taxon>Eukaryota</taxon>
        <taxon>Metazoa</taxon>
        <taxon>Ecdysozoa</taxon>
        <taxon>Arthropoda</taxon>
        <taxon>Chelicerata</taxon>
        <taxon>Arachnida</taxon>
        <taxon>Acari</taxon>
        <taxon>Parasitiformes</taxon>
        <taxon>Ixodida</taxon>
        <taxon>Ixodoidea</taxon>
        <taxon>Ixodidae</taxon>
        <taxon>Rhipicephalinae</taxon>
        <taxon>Rhipicephalus</taxon>
        <taxon>Boophilus</taxon>
    </lineage>
</organism>
<evidence type="ECO:0000256" key="1">
    <source>
        <dbReference type="SAM" id="MobiDB-lite"/>
    </source>
</evidence>
<protein>
    <submittedName>
        <fullName evidence="2">Uncharacterized protein</fullName>
    </submittedName>
</protein>
<dbReference type="Proteomes" id="UP000821866">
    <property type="component" value="Chromosome 7"/>
</dbReference>
<dbReference type="EMBL" id="JABSTU010000009">
    <property type="protein sequence ID" value="KAH8021678.1"/>
    <property type="molecule type" value="Genomic_DNA"/>
</dbReference>
<reference evidence="2" key="1">
    <citation type="journal article" date="2020" name="Cell">
        <title>Large-Scale Comparative Analyses of Tick Genomes Elucidate Their Genetic Diversity and Vector Capacities.</title>
        <authorList>
            <consortium name="Tick Genome and Microbiome Consortium (TIGMIC)"/>
            <person name="Jia N."/>
            <person name="Wang J."/>
            <person name="Shi W."/>
            <person name="Du L."/>
            <person name="Sun Y."/>
            <person name="Zhan W."/>
            <person name="Jiang J.F."/>
            <person name="Wang Q."/>
            <person name="Zhang B."/>
            <person name="Ji P."/>
            <person name="Bell-Sakyi L."/>
            <person name="Cui X.M."/>
            <person name="Yuan T.T."/>
            <person name="Jiang B.G."/>
            <person name="Yang W.F."/>
            <person name="Lam T.T."/>
            <person name="Chang Q.C."/>
            <person name="Ding S.J."/>
            <person name="Wang X.J."/>
            <person name="Zhu J.G."/>
            <person name="Ruan X.D."/>
            <person name="Zhao L."/>
            <person name="Wei J.T."/>
            <person name="Ye R.Z."/>
            <person name="Que T.C."/>
            <person name="Du C.H."/>
            <person name="Zhou Y.H."/>
            <person name="Cheng J.X."/>
            <person name="Dai P.F."/>
            <person name="Guo W.B."/>
            <person name="Han X.H."/>
            <person name="Huang E.J."/>
            <person name="Li L.F."/>
            <person name="Wei W."/>
            <person name="Gao Y.C."/>
            <person name="Liu J.Z."/>
            <person name="Shao H.Z."/>
            <person name="Wang X."/>
            <person name="Wang C.C."/>
            <person name="Yang T.C."/>
            <person name="Huo Q.B."/>
            <person name="Li W."/>
            <person name="Chen H.Y."/>
            <person name="Chen S.E."/>
            <person name="Zhou L.G."/>
            <person name="Ni X.B."/>
            <person name="Tian J.H."/>
            <person name="Sheng Y."/>
            <person name="Liu T."/>
            <person name="Pan Y.S."/>
            <person name="Xia L.Y."/>
            <person name="Li J."/>
            <person name="Zhao F."/>
            <person name="Cao W.C."/>
        </authorList>
    </citation>
    <scope>NUCLEOTIDE SEQUENCE</scope>
    <source>
        <strain evidence="2">Rmic-2018</strain>
    </source>
</reference>
<name>A0A9J6DID3_RHIMP</name>
<evidence type="ECO:0000313" key="3">
    <source>
        <dbReference type="Proteomes" id="UP000821866"/>
    </source>
</evidence>
<evidence type="ECO:0000313" key="2">
    <source>
        <dbReference type="EMBL" id="KAH8021678.1"/>
    </source>
</evidence>
<feature type="region of interest" description="Disordered" evidence="1">
    <location>
        <begin position="177"/>
        <end position="200"/>
    </location>
</feature>
<keyword evidence="3" id="KW-1185">Reference proteome</keyword>
<sequence length="254" mass="28410">MATTSSWVVLPAASDVPEHCSYDGCCGFVFPRLFAAPRLNYGRCCVLNLDTRVAVIGACVRPSPHPLDAPRARVKRDTRAERSLRNFVQSIAGAEYRKDETDMADSESEVPAFPVLPSACRSSRIRTVVKDLTPSGHASWRERDARGDGPALFFHASRVRTKAPPREVRINDTRCRPYSELSGRPHPTPRTARERGPQRHRKQLCEILTAQNRRLRKYAVAAGSKGPSLARVASDPKRDPSVAWMFHWQLAGWL</sequence>
<accession>A0A9J6DID3</accession>
<reference evidence="2" key="2">
    <citation type="submission" date="2021-09" db="EMBL/GenBank/DDBJ databases">
        <authorList>
            <person name="Jia N."/>
            <person name="Wang J."/>
            <person name="Shi W."/>
            <person name="Du L."/>
            <person name="Sun Y."/>
            <person name="Zhan W."/>
            <person name="Jiang J."/>
            <person name="Wang Q."/>
            <person name="Zhang B."/>
            <person name="Ji P."/>
            <person name="Sakyi L.B."/>
            <person name="Cui X."/>
            <person name="Yuan T."/>
            <person name="Jiang B."/>
            <person name="Yang W."/>
            <person name="Lam T.T.-Y."/>
            <person name="Chang Q."/>
            <person name="Ding S."/>
            <person name="Wang X."/>
            <person name="Zhu J."/>
            <person name="Ruan X."/>
            <person name="Zhao L."/>
            <person name="Wei J."/>
            <person name="Que T."/>
            <person name="Du C."/>
            <person name="Cheng J."/>
            <person name="Dai P."/>
            <person name="Han X."/>
            <person name="Huang E."/>
            <person name="Gao Y."/>
            <person name="Liu J."/>
            <person name="Shao H."/>
            <person name="Ye R."/>
            <person name="Li L."/>
            <person name="Wei W."/>
            <person name="Wang X."/>
            <person name="Wang C."/>
            <person name="Huo Q."/>
            <person name="Li W."/>
            <person name="Guo W."/>
            <person name="Chen H."/>
            <person name="Chen S."/>
            <person name="Zhou L."/>
            <person name="Zhou L."/>
            <person name="Ni X."/>
            <person name="Tian J."/>
            <person name="Zhou Y."/>
            <person name="Sheng Y."/>
            <person name="Liu T."/>
            <person name="Pan Y."/>
            <person name="Xia L."/>
            <person name="Li J."/>
            <person name="Zhao F."/>
            <person name="Cao W."/>
        </authorList>
    </citation>
    <scope>NUCLEOTIDE SEQUENCE</scope>
    <source>
        <strain evidence="2">Rmic-2018</strain>
        <tissue evidence="2">Larvae</tissue>
    </source>
</reference>